<dbReference type="Proteomes" id="UP000059680">
    <property type="component" value="Chromosome 6"/>
</dbReference>
<protein>
    <submittedName>
        <fullName evidence="1">Os06g0300366 protein</fullName>
    </submittedName>
</protein>
<name>A0A0P0WVW0_ORYSJ</name>
<reference evidence="1 2" key="2">
    <citation type="journal article" date="2013" name="Plant Cell Physiol.">
        <title>Rice Annotation Project Database (RAP-DB): an integrative and interactive database for rice genomics.</title>
        <authorList>
            <person name="Sakai H."/>
            <person name="Lee S.S."/>
            <person name="Tanaka T."/>
            <person name="Numa H."/>
            <person name="Kim J."/>
            <person name="Kawahara Y."/>
            <person name="Wakimoto H."/>
            <person name="Yang C.C."/>
            <person name="Iwamoto M."/>
            <person name="Abe T."/>
            <person name="Yamada Y."/>
            <person name="Muto A."/>
            <person name="Inokuchi H."/>
            <person name="Ikemura T."/>
            <person name="Matsumoto T."/>
            <person name="Sasaki T."/>
            <person name="Itoh T."/>
        </authorList>
    </citation>
    <scope>NUCLEOTIDE SEQUENCE [LARGE SCALE GENOMIC DNA]</scope>
    <source>
        <strain evidence="2">cv. Nipponbare</strain>
    </source>
</reference>
<dbReference type="InParanoid" id="A0A0P0WVW0"/>
<dbReference type="Gramene" id="Os06t0300366-01">
    <property type="protein sequence ID" value="Os06t0300366-01"/>
    <property type="gene ID" value="Os06g0300366"/>
</dbReference>
<dbReference type="EMBL" id="AP014962">
    <property type="protein sequence ID" value="BAS97374.1"/>
    <property type="molecule type" value="Genomic_DNA"/>
</dbReference>
<evidence type="ECO:0000313" key="2">
    <source>
        <dbReference type="Proteomes" id="UP000059680"/>
    </source>
</evidence>
<dbReference type="AlphaFoldDB" id="A0A0P0WVW0"/>
<reference evidence="2" key="1">
    <citation type="journal article" date="2005" name="Nature">
        <title>The map-based sequence of the rice genome.</title>
        <authorList>
            <consortium name="International rice genome sequencing project (IRGSP)"/>
            <person name="Matsumoto T."/>
            <person name="Wu J."/>
            <person name="Kanamori H."/>
            <person name="Katayose Y."/>
            <person name="Fujisawa M."/>
            <person name="Namiki N."/>
            <person name="Mizuno H."/>
            <person name="Yamamoto K."/>
            <person name="Antonio B.A."/>
            <person name="Baba T."/>
            <person name="Sakata K."/>
            <person name="Nagamura Y."/>
            <person name="Aoki H."/>
            <person name="Arikawa K."/>
            <person name="Arita K."/>
            <person name="Bito T."/>
            <person name="Chiden Y."/>
            <person name="Fujitsuka N."/>
            <person name="Fukunaka R."/>
            <person name="Hamada M."/>
            <person name="Harada C."/>
            <person name="Hayashi A."/>
            <person name="Hijishita S."/>
            <person name="Honda M."/>
            <person name="Hosokawa S."/>
            <person name="Ichikawa Y."/>
            <person name="Idonuma A."/>
            <person name="Iijima M."/>
            <person name="Ikeda M."/>
            <person name="Ikeno M."/>
            <person name="Ito K."/>
            <person name="Ito S."/>
            <person name="Ito T."/>
            <person name="Ito Y."/>
            <person name="Ito Y."/>
            <person name="Iwabuchi A."/>
            <person name="Kamiya K."/>
            <person name="Karasawa W."/>
            <person name="Kurita K."/>
            <person name="Katagiri S."/>
            <person name="Kikuta A."/>
            <person name="Kobayashi H."/>
            <person name="Kobayashi N."/>
            <person name="Machita K."/>
            <person name="Maehara T."/>
            <person name="Masukawa M."/>
            <person name="Mizubayashi T."/>
            <person name="Mukai Y."/>
            <person name="Nagasaki H."/>
            <person name="Nagata Y."/>
            <person name="Naito S."/>
            <person name="Nakashima M."/>
            <person name="Nakama Y."/>
            <person name="Nakamichi Y."/>
            <person name="Nakamura M."/>
            <person name="Meguro A."/>
            <person name="Negishi M."/>
            <person name="Ohta I."/>
            <person name="Ohta T."/>
            <person name="Okamoto M."/>
            <person name="Ono N."/>
            <person name="Saji S."/>
            <person name="Sakaguchi M."/>
            <person name="Sakai K."/>
            <person name="Shibata M."/>
            <person name="Shimokawa T."/>
            <person name="Song J."/>
            <person name="Takazaki Y."/>
            <person name="Terasawa K."/>
            <person name="Tsugane M."/>
            <person name="Tsuji K."/>
            <person name="Ueda S."/>
            <person name="Waki K."/>
            <person name="Yamagata H."/>
            <person name="Yamamoto M."/>
            <person name="Yamamoto S."/>
            <person name="Yamane H."/>
            <person name="Yoshiki S."/>
            <person name="Yoshihara R."/>
            <person name="Yukawa K."/>
            <person name="Zhong H."/>
            <person name="Yano M."/>
            <person name="Yuan Q."/>
            <person name="Ouyang S."/>
            <person name="Liu J."/>
            <person name="Jones K.M."/>
            <person name="Gansberger K."/>
            <person name="Moffat K."/>
            <person name="Hill J."/>
            <person name="Bera J."/>
            <person name="Fadrosh D."/>
            <person name="Jin S."/>
            <person name="Johri S."/>
            <person name="Kim M."/>
            <person name="Overton L."/>
            <person name="Reardon M."/>
            <person name="Tsitrin T."/>
            <person name="Vuong H."/>
            <person name="Weaver B."/>
            <person name="Ciecko A."/>
            <person name="Tallon L."/>
            <person name="Jackson J."/>
            <person name="Pai G."/>
            <person name="Aken S.V."/>
            <person name="Utterback T."/>
            <person name="Reidmuller S."/>
            <person name="Feldblyum T."/>
            <person name="Hsiao J."/>
            <person name="Zismann V."/>
            <person name="Iobst S."/>
            <person name="de Vazeille A.R."/>
            <person name="Buell C.R."/>
            <person name="Ying K."/>
            <person name="Li Y."/>
            <person name="Lu T."/>
            <person name="Huang Y."/>
            <person name="Zhao Q."/>
            <person name="Feng Q."/>
            <person name="Zhang L."/>
            <person name="Zhu J."/>
            <person name="Weng Q."/>
            <person name="Mu J."/>
            <person name="Lu Y."/>
            <person name="Fan D."/>
            <person name="Liu Y."/>
            <person name="Guan J."/>
            <person name="Zhang Y."/>
            <person name="Yu S."/>
            <person name="Liu X."/>
            <person name="Zhang Y."/>
            <person name="Hong G."/>
            <person name="Han B."/>
            <person name="Choisne N."/>
            <person name="Demange N."/>
            <person name="Orjeda G."/>
            <person name="Samain S."/>
            <person name="Cattolico L."/>
            <person name="Pelletier E."/>
            <person name="Couloux A."/>
            <person name="Segurens B."/>
            <person name="Wincker P."/>
            <person name="D'Hont A."/>
            <person name="Scarpelli C."/>
            <person name="Weissenbach J."/>
            <person name="Salanoubat M."/>
            <person name="Quetier F."/>
            <person name="Yu Y."/>
            <person name="Kim H.R."/>
            <person name="Rambo T."/>
            <person name="Currie J."/>
            <person name="Collura K."/>
            <person name="Luo M."/>
            <person name="Yang T."/>
            <person name="Ammiraju J.S.S."/>
            <person name="Engler F."/>
            <person name="Soderlund C."/>
            <person name="Wing R.A."/>
            <person name="Palmer L.E."/>
            <person name="de la Bastide M."/>
            <person name="Spiegel L."/>
            <person name="Nascimento L."/>
            <person name="Zutavern T."/>
            <person name="O'Shaughnessy A."/>
            <person name="Dike S."/>
            <person name="Dedhia N."/>
            <person name="Preston R."/>
            <person name="Balija V."/>
            <person name="McCombie W.R."/>
            <person name="Chow T."/>
            <person name="Chen H."/>
            <person name="Chung M."/>
            <person name="Chen C."/>
            <person name="Shaw J."/>
            <person name="Wu H."/>
            <person name="Hsiao K."/>
            <person name="Chao Y."/>
            <person name="Chu M."/>
            <person name="Cheng C."/>
            <person name="Hour A."/>
            <person name="Lee P."/>
            <person name="Lin S."/>
            <person name="Lin Y."/>
            <person name="Liou J."/>
            <person name="Liu S."/>
            <person name="Hsing Y."/>
            <person name="Raghuvanshi S."/>
            <person name="Mohanty A."/>
            <person name="Bharti A.K."/>
            <person name="Gaur A."/>
            <person name="Gupta V."/>
            <person name="Kumar D."/>
            <person name="Ravi V."/>
            <person name="Vij S."/>
            <person name="Kapur A."/>
            <person name="Khurana P."/>
            <person name="Khurana P."/>
            <person name="Khurana J.P."/>
            <person name="Tyagi A.K."/>
            <person name="Gaikwad K."/>
            <person name="Singh A."/>
            <person name="Dalal V."/>
            <person name="Srivastava S."/>
            <person name="Dixit A."/>
            <person name="Pal A.K."/>
            <person name="Ghazi I.A."/>
            <person name="Yadav M."/>
            <person name="Pandit A."/>
            <person name="Bhargava A."/>
            <person name="Sureshbabu K."/>
            <person name="Batra K."/>
            <person name="Sharma T.R."/>
            <person name="Mohapatra T."/>
            <person name="Singh N.K."/>
            <person name="Messing J."/>
            <person name="Nelson A.B."/>
            <person name="Fuks G."/>
            <person name="Kavchok S."/>
            <person name="Keizer G."/>
            <person name="Linton E."/>
            <person name="Llaca V."/>
            <person name="Song R."/>
            <person name="Tanyolac B."/>
            <person name="Young S."/>
            <person name="Ho-Il K."/>
            <person name="Hahn J.H."/>
            <person name="Sangsakoo G."/>
            <person name="Vanavichit A."/>
            <person name="de Mattos Luiz.A.T."/>
            <person name="Zimmer P.D."/>
            <person name="Malone G."/>
            <person name="Dellagostin O."/>
            <person name="de Oliveira A.C."/>
            <person name="Bevan M."/>
            <person name="Bancroft I."/>
            <person name="Minx P."/>
            <person name="Cordum H."/>
            <person name="Wilson R."/>
            <person name="Cheng Z."/>
            <person name="Jin W."/>
            <person name="Jiang J."/>
            <person name="Leong S.A."/>
            <person name="Iwama H."/>
            <person name="Gojobori T."/>
            <person name="Itoh T."/>
            <person name="Niimura Y."/>
            <person name="Fujii Y."/>
            <person name="Habara T."/>
            <person name="Sakai H."/>
            <person name="Sato Y."/>
            <person name="Wilson G."/>
            <person name="Kumar K."/>
            <person name="McCouch S."/>
            <person name="Juretic N."/>
            <person name="Hoen D."/>
            <person name="Wright S."/>
            <person name="Bruskiewich R."/>
            <person name="Bureau T."/>
            <person name="Miyao A."/>
            <person name="Hirochika H."/>
            <person name="Nishikawa T."/>
            <person name="Kadowaki K."/>
            <person name="Sugiura M."/>
            <person name="Burr B."/>
            <person name="Sasaki T."/>
        </authorList>
    </citation>
    <scope>NUCLEOTIDE SEQUENCE [LARGE SCALE GENOMIC DNA]</scope>
    <source>
        <strain evidence="2">cv. Nipponbare</strain>
    </source>
</reference>
<reference evidence="1 2" key="3">
    <citation type="journal article" date="2013" name="Rice">
        <title>Improvement of the Oryza sativa Nipponbare reference genome using next generation sequence and optical map data.</title>
        <authorList>
            <person name="Kawahara Y."/>
            <person name="de la Bastide M."/>
            <person name="Hamilton J.P."/>
            <person name="Kanamori H."/>
            <person name="McCombie W.R."/>
            <person name="Ouyang S."/>
            <person name="Schwartz D.C."/>
            <person name="Tanaka T."/>
            <person name="Wu J."/>
            <person name="Zhou S."/>
            <person name="Childs K.L."/>
            <person name="Davidson R.M."/>
            <person name="Lin H."/>
            <person name="Quesada-Ocampo L."/>
            <person name="Vaillancourt B."/>
            <person name="Sakai H."/>
            <person name="Lee S.S."/>
            <person name="Kim J."/>
            <person name="Numa H."/>
            <person name="Itoh T."/>
            <person name="Buell C.R."/>
            <person name="Matsumoto T."/>
        </authorList>
    </citation>
    <scope>NUCLEOTIDE SEQUENCE [LARGE SCALE GENOMIC DNA]</scope>
    <source>
        <strain evidence="2">cv. Nipponbare</strain>
    </source>
</reference>
<proteinExistence type="predicted"/>
<dbReference type="PaxDb" id="39947-A0A0P0WVW0"/>
<accession>A0A0P0WVW0</accession>
<keyword evidence="2" id="KW-1185">Reference proteome</keyword>
<evidence type="ECO:0000313" key="1">
    <source>
        <dbReference type="EMBL" id="BAS97374.1"/>
    </source>
</evidence>
<gene>
    <name evidence="1" type="ordered locus">Os06g0300366</name>
    <name evidence="1" type="ORF">OSNPB_060300366</name>
</gene>
<sequence>MHLYELMKLPFTSVSNGLREAVPWRGFFYFLARSGCYVYAQFGKNLIARKRKVPNGTDHIHTLFFSFYIRCIRMYIGVVYVCMDGLDGL</sequence>
<organism evidence="1 2">
    <name type="scientific">Oryza sativa subsp. japonica</name>
    <name type="common">Rice</name>
    <dbReference type="NCBI Taxonomy" id="39947"/>
    <lineage>
        <taxon>Eukaryota</taxon>
        <taxon>Viridiplantae</taxon>
        <taxon>Streptophyta</taxon>
        <taxon>Embryophyta</taxon>
        <taxon>Tracheophyta</taxon>
        <taxon>Spermatophyta</taxon>
        <taxon>Magnoliopsida</taxon>
        <taxon>Liliopsida</taxon>
        <taxon>Poales</taxon>
        <taxon>Poaceae</taxon>
        <taxon>BOP clade</taxon>
        <taxon>Oryzoideae</taxon>
        <taxon>Oryzeae</taxon>
        <taxon>Oryzinae</taxon>
        <taxon>Oryza</taxon>
        <taxon>Oryza sativa</taxon>
    </lineage>
</organism>